<gene>
    <name evidence="2" type="ORF">GCM10010913_48980</name>
</gene>
<organism evidence="2 3">
    <name type="scientific">Paenibacillus aceti</name>
    <dbReference type="NCBI Taxonomy" id="1820010"/>
    <lineage>
        <taxon>Bacteria</taxon>
        <taxon>Bacillati</taxon>
        <taxon>Bacillota</taxon>
        <taxon>Bacilli</taxon>
        <taxon>Bacillales</taxon>
        <taxon>Paenibacillaceae</taxon>
        <taxon>Paenibacillus</taxon>
    </lineage>
</organism>
<evidence type="ECO:0000313" key="2">
    <source>
        <dbReference type="EMBL" id="GGG20929.1"/>
    </source>
</evidence>
<protein>
    <recommendedName>
        <fullName evidence="1">Transposase DDE domain-containing protein</fullName>
    </recommendedName>
</protein>
<dbReference type="EMBL" id="BMIW01000106">
    <property type="protein sequence ID" value="GGG20929.1"/>
    <property type="molecule type" value="Genomic_DNA"/>
</dbReference>
<sequence>MYKELARLGKGTPHVQQQLRQLSSEIIRPCLPSSLILDLDSTVETVYGNQAKAAKGTNPHKPGRKSYHPLLIFEGQSRLCLNVALRAGNTHSSTDAVPFLEQTLTLLKGRTVKYARFDKGFGGESFYQLFETHKISYTGKLK</sequence>
<feature type="domain" description="Transposase DDE" evidence="1">
    <location>
        <begin position="22"/>
        <end position="140"/>
    </location>
</feature>
<evidence type="ECO:0000313" key="3">
    <source>
        <dbReference type="Proteomes" id="UP000608420"/>
    </source>
</evidence>
<dbReference type="Proteomes" id="UP000608420">
    <property type="component" value="Unassembled WGS sequence"/>
</dbReference>
<proteinExistence type="predicted"/>
<keyword evidence="3" id="KW-1185">Reference proteome</keyword>
<dbReference type="Pfam" id="PF13701">
    <property type="entry name" value="DDE_Tnp_1_4"/>
    <property type="match status" value="1"/>
</dbReference>
<reference evidence="3" key="1">
    <citation type="journal article" date="2019" name="Int. J. Syst. Evol. Microbiol.">
        <title>The Global Catalogue of Microorganisms (GCM) 10K type strain sequencing project: providing services to taxonomists for standard genome sequencing and annotation.</title>
        <authorList>
            <consortium name="The Broad Institute Genomics Platform"/>
            <consortium name="The Broad Institute Genome Sequencing Center for Infectious Disease"/>
            <person name="Wu L."/>
            <person name="Ma J."/>
        </authorList>
    </citation>
    <scope>NUCLEOTIDE SEQUENCE [LARGE SCALE GENOMIC DNA]</scope>
    <source>
        <strain evidence="3">CGMCC 1.15420</strain>
    </source>
</reference>
<accession>A0ABQ1WBG8</accession>
<name>A0ABQ1WBG8_9BACL</name>
<evidence type="ECO:0000259" key="1">
    <source>
        <dbReference type="Pfam" id="PF13701"/>
    </source>
</evidence>
<comment type="caution">
    <text evidence="2">The sequence shown here is derived from an EMBL/GenBank/DDBJ whole genome shotgun (WGS) entry which is preliminary data.</text>
</comment>
<dbReference type="InterPro" id="IPR025668">
    <property type="entry name" value="Tnp_DDE_dom"/>
</dbReference>